<proteinExistence type="predicted"/>
<feature type="non-terminal residue" evidence="2">
    <location>
        <position position="66"/>
    </location>
</feature>
<organism evidence="2 3">
    <name type="scientific">Gymnopus androsaceus JB14</name>
    <dbReference type="NCBI Taxonomy" id="1447944"/>
    <lineage>
        <taxon>Eukaryota</taxon>
        <taxon>Fungi</taxon>
        <taxon>Dikarya</taxon>
        <taxon>Basidiomycota</taxon>
        <taxon>Agaricomycotina</taxon>
        <taxon>Agaricomycetes</taxon>
        <taxon>Agaricomycetidae</taxon>
        <taxon>Agaricales</taxon>
        <taxon>Marasmiineae</taxon>
        <taxon>Omphalotaceae</taxon>
        <taxon>Gymnopus</taxon>
    </lineage>
</organism>
<gene>
    <name evidence="2" type="ORF">BT96DRAFT_759387</name>
</gene>
<feature type="region of interest" description="Disordered" evidence="1">
    <location>
        <begin position="47"/>
        <end position="66"/>
    </location>
</feature>
<dbReference type="AlphaFoldDB" id="A0A6A4GH18"/>
<keyword evidence="3" id="KW-1185">Reference proteome</keyword>
<accession>A0A6A4GH18</accession>
<dbReference type="Proteomes" id="UP000799118">
    <property type="component" value="Unassembled WGS sequence"/>
</dbReference>
<evidence type="ECO:0000313" key="2">
    <source>
        <dbReference type="EMBL" id="KAE9384760.1"/>
    </source>
</evidence>
<dbReference type="EMBL" id="ML770086">
    <property type="protein sequence ID" value="KAE9384760.1"/>
    <property type="molecule type" value="Genomic_DNA"/>
</dbReference>
<evidence type="ECO:0008006" key="4">
    <source>
        <dbReference type="Google" id="ProtNLM"/>
    </source>
</evidence>
<evidence type="ECO:0000256" key="1">
    <source>
        <dbReference type="SAM" id="MobiDB-lite"/>
    </source>
</evidence>
<feature type="non-terminal residue" evidence="2">
    <location>
        <position position="1"/>
    </location>
</feature>
<protein>
    <recommendedName>
        <fullName evidence="4">GAG-pre-integrase domain-containing protein</fullName>
    </recommendedName>
</protein>
<dbReference type="OrthoDB" id="7691805at2759"/>
<name>A0A6A4GH18_9AGAR</name>
<reference evidence="2" key="1">
    <citation type="journal article" date="2019" name="Environ. Microbiol.">
        <title>Fungal ecological strategies reflected in gene transcription - a case study of two litter decomposers.</title>
        <authorList>
            <person name="Barbi F."/>
            <person name="Kohler A."/>
            <person name="Barry K."/>
            <person name="Baskaran P."/>
            <person name="Daum C."/>
            <person name="Fauchery L."/>
            <person name="Ihrmark K."/>
            <person name="Kuo A."/>
            <person name="LaButti K."/>
            <person name="Lipzen A."/>
            <person name="Morin E."/>
            <person name="Grigoriev I.V."/>
            <person name="Henrissat B."/>
            <person name="Lindahl B."/>
            <person name="Martin F."/>
        </authorList>
    </citation>
    <scope>NUCLEOTIDE SEQUENCE</scope>
    <source>
        <strain evidence="2">JB14</strain>
    </source>
</reference>
<sequence>QMGHISPSAAKRMVNGKFVEGVLLDRVEKPQCQMCIFTKLARKPVPKQRQGEVSTKVGEQIHSDVW</sequence>
<evidence type="ECO:0000313" key="3">
    <source>
        <dbReference type="Proteomes" id="UP000799118"/>
    </source>
</evidence>